<name>A0ABP5C4Z5_9MICO</name>
<dbReference type="SUPFAM" id="SSF53474">
    <property type="entry name" value="alpha/beta-Hydrolases"/>
    <property type="match status" value="1"/>
</dbReference>
<evidence type="ECO:0000256" key="1">
    <source>
        <dbReference type="SAM" id="MobiDB-lite"/>
    </source>
</evidence>
<feature type="compositionally biased region" description="Pro residues" evidence="1">
    <location>
        <begin position="256"/>
        <end position="268"/>
    </location>
</feature>
<evidence type="ECO:0000313" key="2">
    <source>
        <dbReference type="EMBL" id="GAA1957764.1"/>
    </source>
</evidence>
<dbReference type="Proteomes" id="UP001499954">
    <property type="component" value="Unassembled WGS sequence"/>
</dbReference>
<dbReference type="Gene3D" id="3.40.50.1820">
    <property type="entry name" value="alpha/beta hydrolase"/>
    <property type="match status" value="1"/>
</dbReference>
<comment type="caution">
    <text evidence="2">The sequence shown here is derived from an EMBL/GenBank/DDBJ whole genome shotgun (WGS) entry which is preliminary data.</text>
</comment>
<feature type="region of interest" description="Disordered" evidence="1">
    <location>
        <begin position="499"/>
        <end position="536"/>
    </location>
</feature>
<accession>A0ABP5C4Z5</accession>
<proteinExistence type="predicted"/>
<feature type="region of interest" description="Disordered" evidence="1">
    <location>
        <begin position="249"/>
        <end position="268"/>
    </location>
</feature>
<sequence>MSDDLTVSGGGSTAVAIDALFADASRLASAEAIVQEWIEGFAALQTRSWSLEGEVSVSGELPWPGLTMRQAGIELDDVAARISSVRLALEESAERYGETERFVGSLWDVGGSIGATLLGFLVPLAVGRAAAGLTEVALPAMAAFGVAKALGGDPGRAIETALEQWLVENRGVLNDPAFVRLVRTFADHADEFVLAALRVPGGWAIGPTIDAPESASMILGAAGLLSVLGIGSGRTLVDGPVRVQQVTTGTARDPAVAPPPSNAAVPPPDGYEDLVGRIPPSDGEAQITVERFVVDGENRFVVYIGGTVDFTLEAGAETNDMSSNVHGIADDSALDALRRFGASSAGAERAVRQALAAAGAEPGDPILAVGHSGGGVIAAGLAADPELEVVAGVNFGGPVASAPIPPGVPFISAENEDDPVPATAAAGHPSHVIVVSRRVHPDGYDGEKLLPAHQIPAYGATAAMMDDAADPGLVAGREQIREFTAGTIGERTRWHAERVEPEPADFSSGFEPNFEPGLTAGFRPGVSPGSAVPRGR</sequence>
<evidence type="ECO:0008006" key="4">
    <source>
        <dbReference type="Google" id="ProtNLM"/>
    </source>
</evidence>
<dbReference type="RefSeq" id="WP_157414123.1">
    <property type="nucleotide sequence ID" value="NZ_BAAAMK010000004.1"/>
</dbReference>
<gene>
    <name evidence="2" type="ORF">GCM10009717_25200</name>
</gene>
<dbReference type="EMBL" id="BAAAMK010000004">
    <property type="protein sequence ID" value="GAA1957764.1"/>
    <property type="molecule type" value="Genomic_DNA"/>
</dbReference>
<keyword evidence="3" id="KW-1185">Reference proteome</keyword>
<evidence type="ECO:0000313" key="3">
    <source>
        <dbReference type="Proteomes" id="UP001499954"/>
    </source>
</evidence>
<organism evidence="2 3">
    <name type="scientific">Agromyces allii</name>
    <dbReference type="NCBI Taxonomy" id="393607"/>
    <lineage>
        <taxon>Bacteria</taxon>
        <taxon>Bacillati</taxon>
        <taxon>Actinomycetota</taxon>
        <taxon>Actinomycetes</taxon>
        <taxon>Micrococcales</taxon>
        <taxon>Microbacteriaceae</taxon>
        <taxon>Agromyces</taxon>
    </lineage>
</organism>
<reference evidence="3" key="1">
    <citation type="journal article" date="2019" name="Int. J. Syst. Evol. Microbiol.">
        <title>The Global Catalogue of Microorganisms (GCM) 10K type strain sequencing project: providing services to taxonomists for standard genome sequencing and annotation.</title>
        <authorList>
            <consortium name="The Broad Institute Genomics Platform"/>
            <consortium name="The Broad Institute Genome Sequencing Center for Infectious Disease"/>
            <person name="Wu L."/>
            <person name="Ma J."/>
        </authorList>
    </citation>
    <scope>NUCLEOTIDE SEQUENCE [LARGE SCALE GENOMIC DNA]</scope>
    <source>
        <strain evidence="3">JCM 13584</strain>
    </source>
</reference>
<dbReference type="InterPro" id="IPR029058">
    <property type="entry name" value="AB_hydrolase_fold"/>
</dbReference>
<protein>
    <recommendedName>
        <fullName evidence="4">Alpha/beta hydrolase</fullName>
    </recommendedName>
</protein>